<reference evidence="1" key="1">
    <citation type="submission" date="2025-08" db="UniProtKB">
        <authorList>
            <consortium name="Ensembl"/>
        </authorList>
    </citation>
    <scope>IDENTIFICATION</scope>
</reference>
<keyword evidence="2" id="KW-1185">Reference proteome</keyword>
<dbReference type="PANTHER" id="PTHR14241:SF1">
    <property type="entry name" value="INTERFERON-INDUCED PROTEIN 44-RELATED"/>
    <property type="match status" value="1"/>
</dbReference>
<dbReference type="SUPFAM" id="SSF52540">
    <property type="entry name" value="P-loop containing nucleoside triphosphate hydrolases"/>
    <property type="match status" value="1"/>
</dbReference>
<dbReference type="PANTHER" id="PTHR14241">
    <property type="entry name" value="INTERFERON-INDUCED PROTEIN 44"/>
    <property type="match status" value="1"/>
</dbReference>
<protein>
    <recommendedName>
        <fullName evidence="3">G domain-containing protein</fullName>
    </recommendedName>
</protein>
<sequence>MHIQHTHIIGRTTLTLTTIQQHTTIHLHYIYLLDPAGPCWTLLDPAGPCWILLDPAGSCWTLLDPTGSCWTLLDRTGPCWTLGLVLAGSYSGLVFLLISDNARDLQYVKEYKPGNKDIKHVRILLYGPNGAGKSSFIKSVSSVIRGRVTTPALTSDKSYSGTYETFKIREEEGNPEAFCHFVFNDVMDLKDGDGISSDDIKLTLKGHVKEGYQFKPSSPLSDDDPGYNPRPSADDQVHVLVCVLSANSAEIPDSVLKKMADIREAASELGIPQMAIGTYIDSACPETKKDLKNVYKSQHLKQKVKDFSAAVGVPENYIFPVKNYNDFICKM</sequence>
<organism evidence="1 2">
    <name type="scientific">Sander lucioperca</name>
    <name type="common">Pike-perch</name>
    <name type="synonym">Perca lucioperca</name>
    <dbReference type="NCBI Taxonomy" id="283035"/>
    <lineage>
        <taxon>Eukaryota</taxon>
        <taxon>Metazoa</taxon>
        <taxon>Chordata</taxon>
        <taxon>Craniata</taxon>
        <taxon>Vertebrata</taxon>
        <taxon>Euteleostomi</taxon>
        <taxon>Actinopterygii</taxon>
        <taxon>Neopterygii</taxon>
        <taxon>Teleostei</taxon>
        <taxon>Neoteleostei</taxon>
        <taxon>Acanthomorphata</taxon>
        <taxon>Eupercaria</taxon>
        <taxon>Perciformes</taxon>
        <taxon>Percoidei</taxon>
        <taxon>Percidae</taxon>
        <taxon>Luciopercinae</taxon>
        <taxon>Sander</taxon>
    </lineage>
</organism>
<dbReference type="Proteomes" id="UP000694568">
    <property type="component" value="Unplaced"/>
</dbReference>
<dbReference type="Gene3D" id="3.40.50.300">
    <property type="entry name" value="P-loop containing nucleotide triphosphate hydrolases"/>
    <property type="match status" value="1"/>
</dbReference>
<evidence type="ECO:0000313" key="2">
    <source>
        <dbReference type="Proteomes" id="UP000694568"/>
    </source>
</evidence>
<dbReference type="InterPro" id="IPR027417">
    <property type="entry name" value="P-loop_NTPase"/>
</dbReference>
<evidence type="ECO:0000313" key="1">
    <source>
        <dbReference type="Ensembl" id="ENSSLUP00000041596.1"/>
    </source>
</evidence>
<evidence type="ECO:0008006" key="3">
    <source>
        <dbReference type="Google" id="ProtNLM"/>
    </source>
</evidence>
<dbReference type="Ensembl" id="ENSSLUT00000042918.1">
    <property type="protein sequence ID" value="ENSSLUP00000041596.1"/>
    <property type="gene ID" value="ENSSLUG00000018483.1"/>
</dbReference>
<dbReference type="GeneTree" id="ENSGT00940000160560"/>
<accession>A0A8C9ZM54</accession>
<dbReference type="AlphaFoldDB" id="A0A8C9ZM54"/>
<dbReference type="GO" id="GO:0006955">
    <property type="term" value="P:immune response"/>
    <property type="evidence" value="ECO:0007669"/>
    <property type="project" value="TreeGrafter"/>
</dbReference>
<reference evidence="1" key="2">
    <citation type="submission" date="2025-09" db="UniProtKB">
        <authorList>
            <consortium name="Ensembl"/>
        </authorList>
    </citation>
    <scope>IDENTIFICATION</scope>
</reference>
<name>A0A8C9ZM54_SANLU</name>
<proteinExistence type="predicted"/>